<gene>
    <name evidence="1" type="ORF">KY290_012754</name>
</gene>
<accession>A0ABQ7VK32</accession>
<dbReference type="EMBL" id="JAIVGD010000011">
    <property type="protein sequence ID" value="KAH0768773.1"/>
    <property type="molecule type" value="Genomic_DNA"/>
</dbReference>
<comment type="caution">
    <text evidence="1">The sequence shown here is derived from an EMBL/GenBank/DDBJ whole genome shotgun (WGS) entry which is preliminary data.</text>
</comment>
<sequence length="102" mass="11857">MNGAMSVFEEKGVVFNHKRNCIMGLWEEICGKLSRTFVDSISAYKEDIYEISNEMNLLDLSPWVDFLSELATSYDQEHSNFVDTMHHDEKMELISNVKECLE</sequence>
<name>A0ABQ7VK32_SOLTU</name>
<dbReference type="Proteomes" id="UP000826656">
    <property type="component" value="Unassembled WGS sequence"/>
</dbReference>
<organism evidence="1 2">
    <name type="scientific">Solanum tuberosum</name>
    <name type="common">Potato</name>
    <dbReference type="NCBI Taxonomy" id="4113"/>
    <lineage>
        <taxon>Eukaryota</taxon>
        <taxon>Viridiplantae</taxon>
        <taxon>Streptophyta</taxon>
        <taxon>Embryophyta</taxon>
        <taxon>Tracheophyta</taxon>
        <taxon>Spermatophyta</taxon>
        <taxon>Magnoliopsida</taxon>
        <taxon>eudicotyledons</taxon>
        <taxon>Gunneridae</taxon>
        <taxon>Pentapetalae</taxon>
        <taxon>asterids</taxon>
        <taxon>lamiids</taxon>
        <taxon>Solanales</taxon>
        <taxon>Solanaceae</taxon>
        <taxon>Solanoideae</taxon>
        <taxon>Solaneae</taxon>
        <taxon>Solanum</taxon>
    </lineage>
</organism>
<reference evidence="1 2" key="1">
    <citation type="journal article" date="2021" name="bioRxiv">
        <title>Chromosome-scale and haplotype-resolved genome assembly of a tetraploid potato cultivar.</title>
        <authorList>
            <person name="Sun H."/>
            <person name="Jiao W.-B."/>
            <person name="Krause K."/>
            <person name="Campoy J.A."/>
            <person name="Goel M."/>
            <person name="Folz-Donahue K."/>
            <person name="Kukat C."/>
            <person name="Huettel B."/>
            <person name="Schneeberger K."/>
        </authorList>
    </citation>
    <scope>NUCLEOTIDE SEQUENCE [LARGE SCALE GENOMIC DNA]</scope>
    <source>
        <strain evidence="1">SolTubOtavaFocal</strain>
        <tissue evidence="1">Leaves</tissue>
    </source>
</reference>
<proteinExistence type="predicted"/>
<protein>
    <submittedName>
        <fullName evidence="1">Uncharacterized protein</fullName>
    </submittedName>
</protein>
<evidence type="ECO:0000313" key="2">
    <source>
        <dbReference type="Proteomes" id="UP000826656"/>
    </source>
</evidence>
<keyword evidence="2" id="KW-1185">Reference proteome</keyword>
<evidence type="ECO:0000313" key="1">
    <source>
        <dbReference type="EMBL" id="KAH0768773.1"/>
    </source>
</evidence>